<dbReference type="InterPro" id="IPR003759">
    <property type="entry name" value="Cbl-bd_cap"/>
</dbReference>
<dbReference type="PROSITE" id="PS51332">
    <property type="entry name" value="B12_BINDING"/>
    <property type="match status" value="1"/>
</dbReference>
<dbReference type="EMBL" id="BNJF01000001">
    <property type="protein sequence ID" value="GHO44584.1"/>
    <property type="molecule type" value="Genomic_DNA"/>
</dbReference>
<evidence type="ECO:0000259" key="1">
    <source>
        <dbReference type="PROSITE" id="PS51332"/>
    </source>
</evidence>
<dbReference type="Gene3D" id="1.10.1240.10">
    <property type="entry name" value="Methionine synthase domain"/>
    <property type="match status" value="2"/>
</dbReference>
<dbReference type="RefSeq" id="WP_220193965.1">
    <property type="nucleotide sequence ID" value="NZ_BNJF01000001.1"/>
</dbReference>
<name>A0A8J3I335_9CHLR</name>
<accession>A0A8J3I335</accession>
<dbReference type="CDD" id="cd02065">
    <property type="entry name" value="B12-binding_like"/>
    <property type="match status" value="1"/>
</dbReference>
<organism evidence="2 3">
    <name type="scientific">Ktedonospora formicarum</name>
    <dbReference type="NCBI Taxonomy" id="2778364"/>
    <lineage>
        <taxon>Bacteria</taxon>
        <taxon>Bacillati</taxon>
        <taxon>Chloroflexota</taxon>
        <taxon>Ktedonobacteria</taxon>
        <taxon>Ktedonobacterales</taxon>
        <taxon>Ktedonobacteraceae</taxon>
        <taxon>Ktedonospora</taxon>
    </lineage>
</organism>
<proteinExistence type="predicted"/>
<reference evidence="2" key="1">
    <citation type="submission" date="2020-10" db="EMBL/GenBank/DDBJ databases">
        <title>Taxonomic study of unclassified bacteria belonging to the class Ktedonobacteria.</title>
        <authorList>
            <person name="Yabe S."/>
            <person name="Wang C.M."/>
            <person name="Zheng Y."/>
            <person name="Sakai Y."/>
            <person name="Cavaletti L."/>
            <person name="Monciardini P."/>
            <person name="Donadio S."/>
        </authorList>
    </citation>
    <scope>NUCLEOTIDE SEQUENCE</scope>
    <source>
        <strain evidence="2">SOSP1-1</strain>
    </source>
</reference>
<dbReference type="GO" id="GO:0046872">
    <property type="term" value="F:metal ion binding"/>
    <property type="evidence" value="ECO:0007669"/>
    <property type="project" value="InterPro"/>
</dbReference>
<dbReference type="InterPro" id="IPR036594">
    <property type="entry name" value="Meth_synthase_dom"/>
</dbReference>
<evidence type="ECO:0000313" key="2">
    <source>
        <dbReference type="EMBL" id="GHO44584.1"/>
    </source>
</evidence>
<feature type="domain" description="B12-binding" evidence="1">
    <location>
        <begin position="188"/>
        <end position="314"/>
    </location>
</feature>
<sequence length="314" mass="35413">MDEVSASRLLRGAFAAHPAAYVCQQLIQPVLTKLVELRHTSSLSHSVQRFASKLTRAQIIQLIEAGMTPREALQRLSSLEAQAPQIYAKQQRTRKRMKTIPPFERLIDILIEAMARLDEAHAQSILDEAFFYYTVEDVCLNLIQPVLYRIGELWASRQITVTVEHLASNIIRTRLSYLFQTTPNLRQGPGILVGCAPQETHEIGILMLALFWRRAGLNIYYLGQMIECQSLLQEIRKLRPGLVCLSATMRTSARTLAEVAREIDKIDAPRPDVCFGGSIFAHEPGLTRAIKGSFLGLDARQTTQHIQELLQKTL</sequence>
<dbReference type="GO" id="GO:0031419">
    <property type="term" value="F:cobalamin binding"/>
    <property type="evidence" value="ECO:0007669"/>
    <property type="project" value="InterPro"/>
</dbReference>
<keyword evidence="3" id="KW-1185">Reference proteome</keyword>
<dbReference type="Proteomes" id="UP000612362">
    <property type="component" value="Unassembled WGS sequence"/>
</dbReference>
<dbReference type="Gene3D" id="3.40.50.280">
    <property type="entry name" value="Cobalamin-binding domain"/>
    <property type="match status" value="1"/>
</dbReference>
<dbReference type="AlphaFoldDB" id="A0A8J3I335"/>
<gene>
    <name evidence="2" type="ORF">KSX_27470</name>
</gene>
<dbReference type="SUPFAM" id="SSF52242">
    <property type="entry name" value="Cobalamin (vitamin B12)-binding domain"/>
    <property type="match status" value="1"/>
</dbReference>
<dbReference type="InterPro" id="IPR006158">
    <property type="entry name" value="Cobalamin-bd"/>
</dbReference>
<evidence type="ECO:0000313" key="3">
    <source>
        <dbReference type="Proteomes" id="UP000612362"/>
    </source>
</evidence>
<dbReference type="Pfam" id="PF02310">
    <property type="entry name" value="B12-binding"/>
    <property type="match status" value="1"/>
</dbReference>
<comment type="caution">
    <text evidence="2">The sequence shown here is derived from an EMBL/GenBank/DDBJ whole genome shotgun (WGS) entry which is preliminary data.</text>
</comment>
<dbReference type="InterPro" id="IPR036724">
    <property type="entry name" value="Cobalamin-bd_sf"/>
</dbReference>
<dbReference type="Pfam" id="PF02607">
    <property type="entry name" value="B12-binding_2"/>
    <property type="match status" value="1"/>
</dbReference>
<protein>
    <recommendedName>
        <fullName evidence="1">B12-binding domain-containing protein</fullName>
    </recommendedName>
</protein>